<reference evidence="3" key="1">
    <citation type="submission" date="2016-10" db="EMBL/GenBank/DDBJ databases">
        <authorList>
            <person name="Varghese N."/>
            <person name="Submissions S."/>
        </authorList>
    </citation>
    <scope>NUCLEOTIDE SEQUENCE [LARGE SCALE GENOMIC DNA]</scope>
    <source>
        <strain evidence="3">DSM 1565</strain>
    </source>
</reference>
<dbReference type="EMBL" id="FPCH01000001">
    <property type="protein sequence ID" value="SFV26505.1"/>
    <property type="molecule type" value="Genomic_DNA"/>
</dbReference>
<dbReference type="PANTHER" id="PTHR13696:SF52">
    <property type="entry name" value="PARA FAMILY PROTEIN CT_582"/>
    <property type="match status" value="1"/>
</dbReference>
<dbReference type="CDD" id="cd02042">
    <property type="entry name" value="ParAB_family"/>
    <property type="match status" value="1"/>
</dbReference>
<dbReference type="STRING" id="51670.SAMN04488557_0500"/>
<dbReference type="OrthoDB" id="9777757at2"/>
<feature type="domain" description="AAA" evidence="1">
    <location>
        <begin position="5"/>
        <end position="196"/>
    </location>
</feature>
<organism evidence="2 3">
    <name type="scientific">Hyphomicrobium facile</name>
    <dbReference type="NCBI Taxonomy" id="51670"/>
    <lineage>
        <taxon>Bacteria</taxon>
        <taxon>Pseudomonadati</taxon>
        <taxon>Pseudomonadota</taxon>
        <taxon>Alphaproteobacteria</taxon>
        <taxon>Hyphomicrobiales</taxon>
        <taxon>Hyphomicrobiaceae</taxon>
        <taxon>Hyphomicrobium</taxon>
    </lineage>
</organism>
<keyword evidence="3" id="KW-1185">Reference proteome</keyword>
<dbReference type="Proteomes" id="UP000199423">
    <property type="component" value="Unassembled WGS sequence"/>
</dbReference>
<dbReference type="PANTHER" id="PTHR13696">
    <property type="entry name" value="P-LOOP CONTAINING NUCLEOSIDE TRIPHOSPHATE HYDROLASE"/>
    <property type="match status" value="1"/>
</dbReference>
<gene>
    <name evidence="2" type="ORF">SAMN04488557_0500</name>
</gene>
<dbReference type="InterPro" id="IPR027417">
    <property type="entry name" value="P-loop_NTPase"/>
</dbReference>
<dbReference type="InterPro" id="IPR050678">
    <property type="entry name" value="DNA_Partitioning_ATPase"/>
</dbReference>
<dbReference type="Pfam" id="PF13614">
    <property type="entry name" value="AAA_31"/>
    <property type="match status" value="1"/>
</dbReference>
<sequence length="291" mass="31442">MSVRIAIANPKGGVGKSLTTMMLADGLALSYGARVLVLDADPQAGVTKALLGIGAEQQLTQRQIGLAAMLRAFASGRSMRLAAHRVAAGDLIELHDRQAGFIDLLPSNHELLREMAEFEHVARRKKRKDRLDVLLSDALRSELSKIEANYDVVLIDCPAGPGVLGLAAMRLAEHIVAPTSLETNAYSTLTDFLKFILADDLDLASQVKVHPLITQYQATNTVQREMLHHIKQGLHHLNAISRPVPYTSALQNAATHPGLGVFRSARDKYGSALPEVMALTKAVVERISPGA</sequence>
<dbReference type="Gene3D" id="3.40.50.300">
    <property type="entry name" value="P-loop containing nucleotide triphosphate hydrolases"/>
    <property type="match status" value="1"/>
</dbReference>
<dbReference type="RefSeq" id="WP_092863740.1">
    <property type="nucleotide sequence ID" value="NZ_FPCH01000001.1"/>
</dbReference>
<evidence type="ECO:0000313" key="3">
    <source>
        <dbReference type="Proteomes" id="UP000199423"/>
    </source>
</evidence>
<proteinExistence type="predicted"/>
<evidence type="ECO:0000313" key="2">
    <source>
        <dbReference type="EMBL" id="SFV26505.1"/>
    </source>
</evidence>
<dbReference type="InterPro" id="IPR025669">
    <property type="entry name" value="AAA_dom"/>
</dbReference>
<accession>A0A1I7MVV1</accession>
<dbReference type="SUPFAM" id="SSF52540">
    <property type="entry name" value="P-loop containing nucleoside triphosphate hydrolases"/>
    <property type="match status" value="1"/>
</dbReference>
<protein>
    <submittedName>
        <fullName evidence="2">Cellulose biosynthesis protein BcsQ</fullName>
    </submittedName>
</protein>
<dbReference type="AlphaFoldDB" id="A0A1I7MVV1"/>
<name>A0A1I7MVV1_9HYPH</name>
<evidence type="ECO:0000259" key="1">
    <source>
        <dbReference type="Pfam" id="PF13614"/>
    </source>
</evidence>